<evidence type="ECO:0000313" key="4">
    <source>
        <dbReference type="Proteomes" id="UP000256964"/>
    </source>
</evidence>
<reference evidence="3 4" key="1">
    <citation type="journal article" date="2018" name="Biotechnol. Biofuels">
        <title>Integrative visual omics of the white-rot fungus Polyporus brumalis exposes the biotechnological potential of its oxidative enzymes for delignifying raw plant biomass.</title>
        <authorList>
            <person name="Miyauchi S."/>
            <person name="Rancon A."/>
            <person name="Drula E."/>
            <person name="Hage H."/>
            <person name="Chaduli D."/>
            <person name="Favel A."/>
            <person name="Grisel S."/>
            <person name="Henrissat B."/>
            <person name="Herpoel-Gimbert I."/>
            <person name="Ruiz-Duenas F.J."/>
            <person name="Chevret D."/>
            <person name="Hainaut M."/>
            <person name="Lin J."/>
            <person name="Wang M."/>
            <person name="Pangilinan J."/>
            <person name="Lipzen A."/>
            <person name="Lesage-Meessen L."/>
            <person name="Navarro D."/>
            <person name="Riley R."/>
            <person name="Grigoriev I.V."/>
            <person name="Zhou S."/>
            <person name="Raouche S."/>
            <person name="Rosso M.N."/>
        </authorList>
    </citation>
    <scope>NUCLEOTIDE SEQUENCE [LARGE SCALE GENOMIC DNA]</scope>
    <source>
        <strain evidence="3 4">BRFM 1820</strain>
    </source>
</reference>
<dbReference type="SUPFAM" id="SSF48452">
    <property type="entry name" value="TPR-like"/>
    <property type="match status" value="1"/>
</dbReference>
<dbReference type="AlphaFoldDB" id="A0A371DCV4"/>
<dbReference type="InterPro" id="IPR052769">
    <property type="entry name" value="TPR_domain_protein"/>
</dbReference>
<evidence type="ECO:0000256" key="2">
    <source>
        <dbReference type="SAM" id="MobiDB-lite"/>
    </source>
</evidence>
<keyword evidence="4" id="KW-1185">Reference proteome</keyword>
<dbReference type="InterPro" id="IPR011990">
    <property type="entry name" value="TPR-like_helical_dom_sf"/>
</dbReference>
<gene>
    <name evidence="3" type="ORF">OH76DRAFT_1402419</name>
</gene>
<feature type="compositionally biased region" description="Low complexity" evidence="2">
    <location>
        <begin position="1"/>
        <end position="17"/>
    </location>
</feature>
<dbReference type="Gene3D" id="1.25.40.10">
    <property type="entry name" value="Tetratricopeptide repeat domain"/>
    <property type="match status" value="1"/>
</dbReference>
<dbReference type="InterPro" id="IPR019734">
    <property type="entry name" value="TPR_rpt"/>
</dbReference>
<proteinExistence type="predicted"/>
<feature type="region of interest" description="Disordered" evidence="2">
    <location>
        <begin position="1"/>
        <end position="42"/>
    </location>
</feature>
<dbReference type="PROSITE" id="PS50005">
    <property type="entry name" value="TPR"/>
    <property type="match status" value="1"/>
</dbReference>
<dbReference type="OrthoDB" id="1872379at2759"/>
<dbReference type="PANTHER" id="PTHR46014:SF1">
    <property type="entry name" value="TETRATRICOPEPTIDE REPEAT PROTEIN 1"/>
    <property type="match status" value="1"/>
</dbReference>
<sequence>MASNRPAQSSSESPSEACVAEGTTQPQVLVPADMGTHDPPDVRTCLSNAEELKREGNDHFRAQRWEEALATYRSALGHLPARPQLQTRVQGRGADPIEDDSEDSRVKDEADGESSVRPESPAAQAPPTEVEIECAKARAVLHANIGACYLKLGEHKEVVAACTEALKDDPKYIKALQRRATANEQINSWSSLSSAQEDYKALLELLPSTSPDVVSIRRSLASLGPRVEAAQKRETSEMLDKLKGLGNSLLGNFGLSTDNFQFVPNGQGGYSMNFVQNPS</sequence>
<feature type="repeat" description="TPR" evidence="1">
    <location>
        <begin position="139"/>
        <end position="172"/>
    </location>
</feature>
<evidence type="ECO:0000256" key="1">
    <source>
        <dbReference type="PROSITE-ProRule" id="PRU00339"/>
    </source>
</evidence>
<protein>
    <submittedName>
        <fullName evidence="3">TPR-like protein</fullName>
    </submittedName>
</protein>
<dbReference type="STRING" id="139420.A0A371DCV4"/>
<dbReference type="SMART" id="SM00028">
    <property type="entry name" value="TPR"/>
    <property type="match status" value="2"/>
</dbReference>
<accession>A0A371DCV4</accession>
<keyword evidence="1" id="KW-0802">TPR repeat</keyword>
<dbReference type="Proteomes" id="UP000256964">
    <property type="component" value="Unassembled WGS sequence"/>
</dbReference>
<dbReference type="EMBL" id="KZ857399">
    <property type="protein sequence ID" value="RDX50389.1"/>
    <property type="molecule type" value="Genomic_DNA"/>
</dbReference>
<feature type="region of interest" description="Disordered" evidence="2">
    <location>
        <begin position="77"/>
        <end position="129"/>
    </location>
</feature>
<evidence type="ECO:0000313" key="3">
    <source>
        <dbReference type="EMBL" id="RDX50389.1"/>
    </source>
</evidence>
<dbReference type="PANTHER" id="PTHR46014">
    <property type="entry name" value="TETRATRICOPEPTIDE REPEAT PROTEIN 1"/>
    <property type="match status" value="1"/>
</dbReference>
<name>A0A371DCV4_9APHY</name>
<organism evidence="3 4">
    <name type="scientific">Lentinus brumalis</name>
    <dbReference type="NCBI Taxonomy" id="2498619"/>
    <lineage>
        <taxon>Eukaryota</taxon>
        <taxon>Fungi</taxon>
        <taxon>Dikarya</taxon>
        <taxon>Basidiomycota</taxon>
        <taxon>Agaricomycotina</taxon>
        <taxon>Agaricomycetes</taxon>
        <taxon>Polyporales</taxon>
        <taxon>Polyporaceae</taxon>
        <taxon>Lentinus</taxon>
    </lineage>
</organism>